<keyword evidence="2" id="KW-1185">Reference proteome</keyword>
<dbReference type="Proteomes" id="UP000814140">
    <property type="component" value="Unassembled WGS sequence"/>
</dbReference>
<evidence type="ECO:0000313" key="1">
    <source>
        <dbReference type="EMBL" id="KAI0055678.1"/>
    </source>
</evidence>
<sequence length="365" mass="40735">SHLLRTAPSTSGPHPVPILLPSDFDPSYLLAKIATRLNPTIPLGSVDMSCSFVVVDVRQYDSPIVYASPQFCLLTGYTCDEVIGHNCRFLQSQDGADPSYRSDSDGIIHLRRHLEQNLECQACVPNYKKGGESFINLITIIPVPAFDEMIDYHVGFQVDLTAHPNAIMHSLPGGNSVVNYSTTIKIPEAKVGYLVTRKWRRNYSMKTRISNDLHKLLESPAFVSASTLDISDNCQNEENNHPLSLLLLHALPDFILVLSLSGEFTYVAPAVKRVLGYSPGEFEHRYISQYCHPADVVPLMRELKESQRPPGPRDLTSGNSDAPKSINLLFRIRAKKNTRYSWIECRGRTLVATSKSRKALILSAR</sequence>
<dbReference type="EMBL" id="MU277283">
    <property type="protein sequence ID" value="KAI0055678.1"/>
    <property type="molecule type" value="Genomic_DNA"/>
</dbReference>
<feature type="non-terminal residue" evidence="1">
    <location>
        <position position="1"/>
    </location>
</feature>
<accession>A0ACB8SGU9</accession>
<organism evidence="1 2">
    <name type="scientific">Artomyces pyxidatus</name>
    <dbReference type="NCBI Taxonomy" id="48021"/>
    <lineage>
        <taxon>Eukaryota</taxon>
        <taxon>Fungi</taxon>
        <taxon>Dikarya</taxon>
        <taxon>Basidiomycota</taxon>
        <taxon>Agaricomycotina</taxon>
        <taxon>Agaricomycetes</taxon>
        <taxon>Russulales</taxon>
        <taxon>Auriscalpiaceae</taxon>
        <taxon>Artomyces</taxon>
    </lineage>
</organism>
<protein>
    <submittedName>
        <fullName evidence="1">Uncharacterized protein</fullName>
    </submittedName>
</protein>
<reference evidence="1" key="1">
    <citation type="submission" date="2021-03" db="EMBL/GenBank/DDBJ databases">
        <authorList>
            <consortium name="DOE Joint Genome Institute"/>
            <person name="Ahrendt S."/>
            <person name="Looney B.P."/>
            <person name="Miyauchi S."/>
            <person name="Morin E."/>
            <person name="Drula E."/>
            <person name="Courty P.E."/>
            <person name="Chicoki N."/>
            <person name="Fauchery L."/>
            <person name="Kohler A."/>
            <person name="Kuo A."/>
            <person name="Labutti K."/>
            <person name="Pangilinan J."/>
            <person name="Lipzen A."/>
            <person name="Riley R."/>
            <person name="Andreopoulos W."/>
            <person name="He G."/>
            <person name="Johnson J."/>
            <person name="Barry K.W."/>
            <person name="Grigoriev I.V."/>
            <person name="Nagy L."/>
            <person name="Hibbett D."/>
            <person name="Henrissat B."/>
            <person name="Matheny P.B."/>
            <person name="Labbe J."/>
            <person name="Martin F."/>
        </authorList>
    </citation>
    <scope>NUCLEOTIDE SEQUENCE</scope>
    <source>
        <strain evidence="1">HHB10654</strain>
    </source>
</reference>
<feature type="non-terminal residue" evidence="1">
    <location>
        <position position="365"/>
    </location>
</feature>
<name>A0ACB8SGU9_9AGAM</name>
<reference evidence="1" key="2">
    <citation type="journal article" date="2022" name="New Phytol.">
        <title>Evolutionary transition to the ectomycorrhizal habit in the genomes of a hyperdiverse lineage of mushroom-forming fungi.</title>
        <authorList>
            <person name="Looney B."/>
            <person name="Miyauchi S."/>
            <person name="Morin E."/>
            <person name="Drula E."/>
            <person name="Courty P.E."/>
            <person name="Kohler A."/>
            <person name="Kuo A."/>
            <person name="LaButti K."/>
            <person name="Pangilinan J."/>
            <person name="Lipzen A."/>
            <person name="Riley R."/>
            <person name="Andreopoulos W."/>
            <person name="He G."/>
            <person name="Johnson J."/>
            <person name="Nolan M."/>
            <person name="Tritt A."/>
            <person name="Barry K.W."/>
            <person name="Grigoriev I.V."/>
            <person name="Nagy L.G."/>
            <person name="Hibbett D."/>
            <person name="Henrissat B."/>
            <person name="Matheny P.B."/>
            <person name="Labbe J."/>
            <person name="Martin F.M."/>
        </authorList>
    </citation>
    <scope>NUCLEOTIDE SEQUENCE</scope>
    <source>
        <strain evidence="1">HHB10654</strain>
    </source>
</reference>
<evidence type="ECO:0000313" key="2">
    <source>
        <dbReference type="Proteomes" id="UP000814140"/>
    </source>
</evidence>
<comment type="caution">
    <text evidence="1">The sequence shown here is derived from an EMBL/GenBank/DDBJ whole genome shotgun (WGS) entry which is preliminary data.</text>
</comment>
<proteinExistence type="predicted"/>
<gene>
    <name evidence="1" type="ORF">BV25DRAFT_1763066</name>
</gene>